<gene>
    <name evidence="1" type="ORF">BHYA_0173g00280</name>
</gene>
<accession>A0A4Z1GMJ5</accession>
<organism evidence="1 2">
    <name type="scientific">Botrytis hyacinthi</name>
    <dbReference type="NCBI Taxonomy" id="278943"/>
    <lineage>
        <taxon>Eukaryota</taxon>
        <taxon>Fungi</taxon>
        <taxon>Dikarya</taxon>
        <taxon>Ascomycota</taxon>
        <taxon>Pezizomycotina</taxon>
        <taxon>Leotiomycetes</taxon>
        <taxon>Helotiales</taxon>
        <taxon>Sclerotiniaceae</taxon>
        <taxon>Botrytis</taxon>
    </lineage>
</organism>
<reference evidence="1 2" key="1">
    <citation type="submission" date="2017-12" db="EMBL/GenBank/DDBJ databases">
        <title>Comparative genomics of Botrytis spp.</title>
        <authorList>
            <person name="Valero-Jimenez C.A."/>
            <person name="Tapia P."/>
            <person name="Veloso J."/>
            <person name="Silva-Moreno E."/>
            <person name="Staats M."/>
            <person name="Valdes J.H."/>
            <person name="Van Kan J.A.L."/>
        </authorList>
    </citation>
    <scope>NUCLEOTIDE SEQUENCE [LARGE SCALE GENOMIC DNA]</scope>
    <source>
        <strain evidence="1 2">Bh0001</strain>
    </source>
</reference>
<protein>
    <submittedName>
        <fullName evidence="1">Uncharacterized protein</fullName>
    </submittedName>
</protein>
<comment type="caution">
    <text evidence="1">The sequence shown here is derived from an EMBL/GenBank/DDBJ whole genome shotgun (WGS) entry which is preliminary data.</text>
</comment>
<sequence>MRKYTLGIHTLPPPIDGFKYGCVDNINPILEDSFVLLGKRVSNKKVTIIMRTGRFYPGGGTDPVDPDQLFPEDGWYSMELPNLIEKFLELHSTHSMKRSVEVIWKGLTYKRVLETKFMENLGWNISTTPVENEEALAIFGEYHNKDETFAMYTLKRNKLMEPLITQDPSPYSDMYVYSQTNREDYL</sequence>
<evidence type="ECO:0000313" key="2">
    <source>
        <dbReference type="Proteomes" id="UP000297814"/>
    </source>
</evidence>
<keyword evidence="2" id="KW-1185">Reference proteome</keyword>
<evidence type="ECO:0000313" key="1">
    <source>
        <dbReference type="EMBL" id="TGO35033.1"/>
    </source>
</evidence>
<dbReference type="Proteomes" id="UP000297814">
    <property type="component" value="Unassembled WGS sequence"/>
</dbReference>
<dbReference type="AlphaFoldDB" id="A0A4Z1GMJ5"/>
<name>A0A4Z1GMJ5_9HELO</name>
<proteinExistence type="predicted"/>
<dbReference type="EMBL" id="PQXK01000173">
    <property type="protein sequence ID" value="TGO35033.1"/>
    <property type="molecule type" value="Genomic_DNA"/>
</dbReference>